<sequence>MNKISRIITALLVLASVCVWSLPAMAQDKAGSISSDEIVALNTKLAEAGQPPFSSSLGTMRHTRDYETD</sequence>
<evidence type="ECO:0000313" key="4">
    <source>
        <dbReference type="Proteomes" id="UP000239907"/>
    </source>
</evidence>
<feature type="signal peptide" evidence="2">
    <location>
        <begin position="1"/>
        <end position="26"/>
    </location>
</feature>
<keyword evidence="4" id="KW-1185">Reference proteome</keyword>
<name>A0A2S7TZR0_9BACT</name>
<organism evidence="3 4">
    <name type="scientific">Rubritalea profundi</name>
    <dbReference type="NCBI Taxonomy" id="1658618"/>
    <lineage>
        <taxon>Bacteria</taxon>
        <taxon>Pseudomonadati</taxon>
        <taxon>Verrucomicrobiota</taxon>
        <taxon>Verrucomicrobiia</taxon>
        <taxon>Verrucomicrobiales</taxon>
        <taxon>Rubritaleaceae</taxon>
        <taxon>Rubritalea</taxon>
    </lineage>
</organism>
<dbReference type="Proteomes" id="UP000239907">
    <property type="component" value="Unassembled WGS sequence"/>
</dbReference>
<dbReference type="RefSeq" id="WP_105042112.1">
    <property type="nucleotide sequence ID" value="NZ_MQWA01000001.1"/>
</dbReference>
<feature type="region of interest" description="Disordered" evidence="1">
    <location>
        <begin position="50"/>
        <end position="69"/>
    </location>
</feature>
<gene>
    <name evidence="3" type="ORF">BSZ32_03340</name>
</gene>
<proteinExistence type="predicted"/>
<comment type="caution">
    <text evidence="3">The sequence shown here is derived from an EMBL/GenBank/DDBJ whole genome shotgun (WGS) entry which is preliminary data.</text>
</comment>
<evidence type="ECO:0000256" key="2">
    <source>
        <dbReference type="SAM" id="SignalP"/>
    </source>
</evidence>
<reference evidence="3 4" key="1">
    <citation type="submission" date="2016-12" db="EMBL/GenBank/DDBJ databases">
        <title>Study of bacterial adaptation to deep sea.</title>
        <authorList>
            <person name="Song J."/>
            <person name="Yoshizawa S."/>
            <person name="Kogure K."/>
        </authorList>
    </citation>
    <scope>NUCLEOTIDE SEQUENCE [LARGE SCALE GENOMIC DNA]</scope>
    <source>
        <strain evidence="3 4">SAORIC-165</strain>
    </source>
</reference>
<dbReference type="EMBL" id="MQWA01000001">
    <property type="protein sequence ID" value="PQJ27624.1"/>
    <property type="molecule type" value="Genomic_DNA"/>
</dbReference>
<evidence type="ECO:0008006" key="5">
    <source>
        <dbReference type="Google" id="ProtNLM"/>
    </source>
</evidence>
<evidence type="ECO:0000313" key="3">
    <source>
        <dbReference type="EMBL" id="PQJ27624.1"/>
    </source>
</evidence>
<accession>A0A2S7TZR0</accession>
<evidence type="ECO:0000256" key="1">
    <source>
        <dbReference type="SAM" id="MobiDB-lite"/>
    </source>
</evidence>
<keyword evidence="2" id="KW-0732">Signal</keyword>
<protein>
    <recommendedName>
        <fullName evidence="5">EF-hand domain-containing protein</fullName>
    </recommendedName>
</protein>
<feature type="chain" id="PRO_5015639812" description="EF-hand domain-containing protein" evidence="2">
    <location>
        <begin position="27"/>
        <end position="69"/>
    </location>
</feature>
<dbReference type="AlphaFoldDB" id="A0A2S7TZR0"/>